<dbReference type="SUPFAM" id="SSF52540">
    <property type="entry name" value="P-loop containing nucleoside triphosphate hydrolases"/>
    <property type="match status" value="1"/>
</dbReference>
<protein>
    <recommendedName>
        <fullName evidence="4">HTH-type transcriptional regulatory protein TyrR</fullName>
    </recommendedName>
</protein>
<proteinExistence type="predicted"/>
<organism evidence="9 10">
    <name type="scientific">Scopulibacillus cellulosilyticus</name>
    <dbReference type="NCBI Taxonomy" id="2665665"/>
    <lineage>
        <taxon>Bacteria</taxon>
        <taxon>Bacillati</taxon>
        <taxon>Bacillota</taxon>
        <taxon>Bacilli</taxon>
        <taxon>Bacillales</taxon>
        <taxon>Sporolactobacillaceae</taxon>
        <taxon>Scopulibacillus</taxon>
    </lineage>
</organism>
<dbReference type="Gene3D" id="1.10.10.60">
    <property type="entry name" value="Homeodomain-like"/>
    <property type="match status" value="1"/>
</dbReference>
<feature type="domain" description="PAC" evidence="8">
    <location>
        <begin position="78"/>
        <end position="130"/>
    </location>
</feature>
<evidence type="ECO:0000256" key="3">
    <source>
        <dbReference type="ARBA" id="ARBA00022840"/>
    </source>
</evidence>
<dbReference type="SUPFAM" id="SSF46689">
    <property type="entry name" value="Homeodomain-like"/>
    <property type="match status" value="1"/>
</dbReference>
<comment type="caution">
    <text evidence="9">The sequence shown here is derived from an EMBL/GenBank/DDBJ whole genome shotgun (WGS) entry which is preliminary data.</text>
</comment>
<feature type="domain" description="PAS" evidence="7">
    <location>
        <begin position="11"/>
        <end position="61"/>
    </location>
</feature>
<dbReference type="Gene3D" id="1.10.8.60">
    <property type="match status" value="1"/>
</dbReference>
<dbReference type="NCBIfam" id="TIGR00229">
    <property type="entry name" value="sensory_box"/>
    <property type="match status" value="1"/>
</dbReference>
<dbReference type="PANTHER" id="PTHR32071:SF57">
    <property type="entry name" value="C4-DICARBOXYLATE TRANSPORT TRANSCRIPTIONAL REGULATORY PROTEIN DCTD"/>
    <property type="match status" value="1"/>
</dbReference>
<dbReference type="InterPro" id="IPR013656">
    <property type="entry name" value="PAS_4"/>
</dbReference>
<evidence type="ECO:0000259" key="8">
    <source>
        <dbReference type="PROSITE" id="PS50113"/>
    </source>
</evidence>
<dbReference type="PROSITE" id="PS50113">
    <property type="entry name" value="PAC"/>
    <property type="match status" value="1"/>
</dbReference>
<dbReference type="PROSITE" id="PS00675">
    <property type="entry name" value="SIGMA54_INTERACT_1"/>
    <property type="match status" value="1"/>
</dbReference>
<dbReference type="InterPro" id="IPR058031">
    <property type="entry name" value="AAA_lid_NorR"/>
</dbReference>
<dbReference type="PROSITE" id="PS50112">
    <property type="entry name" value="PAS"/>
    <property type="match status" value="1"/>
</dbReference>
<dbReference type="RefSeq" id="WP_380966708.1">
    <property type="nucleotide sequence ID" value="NZ_JBHTCO010000017.1"/>
</dbReference>
<evidence type="ECO:0000313" key="9">
    <source>
        <dbReference type="EMBL" id="MFC7393902.1"/>
    </source>
</evidence>
<dbReference type="Gene3D" id="3.40.50.300">
    <property type="entry name" value="P-loop containing nucleotide triphosphate hydrolases"/>
    <property type="match status" value="1"/>
</dbReference>
<dbReference type="InterPro" id="IPR002078">
    <property type="entry name" value="Sigma_54_int"/>
</dbReference>
<feature type="domain" description="Sigma-54 factor interaction" evidence="6">
    <location>
        <begin position="151"/>
        <end position="380"/>
    </location>
</feature>
<evidence type="ECO:0000313" key="10">
    <source>
        <dbReference type="Proteomes" id="UP001596505"/>
    </source>
</evidence>
<dbReference type="InterPro" id="IPR003593">
    <property type="entry name" value="AAA+_ATPase"/>
</dbReference>
<dbReference type="InterPro" id="IPR035965">
    <property type="entry name" value="PAS-like_dom_sf"/>
</dbReference>
<keyword evidence="5" id="KW-0175">Coiled coil</keyword>
<keyword evidence="10" id="KW-1185">Reference proteome</keyword>
<dbReference type="PANTHER" id="PTHR32071">
    <property type="entry name" value="TRANSCRIPTIONAL REGULATORY PROTEIN"/>
    <property type="match status" value="1"/>
</dbReference>
<dbReference type="InterPro" id="IPR000014">
    <property type="entry name" value="PAS"/>
</dbReference>
<dbReference type="InterPro" id="IPR027417">
    <property type="entry name" value="P-loop_NTPase"/>
</dbReference>
<evidence type="ECO:0000256" key="1">
    <source>
        <dbReference type="ARBA" id="ARBA00022741"/>
    </source>
</evidence>
<dbReference type="InterPro" id="IPR009057">
    <property type="entry name" value="Homeodomain-like_sf"/>
</dbReference>
<keyword evidence="1" id="KW-0547">Nucleotide-binding</keyword>
<dbReference type="SUPFAM" id="SSF55785">
    <property type="entry name" value="PYP-like sensor domain (PAS domain)"/>
    <property type="match status" value="1"/>
</dbReference>
<dbReference type="InterPro" id="IPR000700">
    <property type="entry name" value="PAS-assoc_C"/>
</dbReference>
<dbReference type="InterPro" id="IPR025662">
    <property type="entry name" value="Sigma_54_int_dom_ATP-bd_1"/>
</dbReference>
<sequence>MVKNQHESDLINAELNDIFEASFDEIFVTDQHGVVIRVNAMCKKNYRLPAHEIVGKHVQELEAKGVFYPSASLEVIRTKKPLELFQNTAYGRYLHVQARPVFDRNGDLKRVVSYSRDLTELIQLKKKIEDMEERLENYKKEINDSAEFEGLIAKSSSMKKILALVQKVAKADSTVLLLGETGVGKGEIVKRIHHHSNRRQQTLYEVNCAALPEHLVEAELFGYEPGSFTGALREGKKGLFELANKSTLFLDEVAELPLHIQSKLLQALQEKKIRRIGGKEAIPVDVRVIAATNSDLEEMIKKGTFRKDLYYRLNVIPIYIPPLRERKEDILPLVYHFIEYFNFKYNCSVQLSPKALEALLDYKWEGNIRELENMVERLVVTADGIVTVKDLPAPVKAKSEDMSGKTLNNILEEVEKSIILDAYDKYGSTYKVAQELGISQSQASRKVKKYLNQ</sequence>
<gene>
    <name evidence="9" type="ORF">ACFQRG_13155</name>
</gene>
<dbReference type="Pfam" id="PF18024">
    <property type="entry name" value="HTH_50"/>
    <property type="match status" value="1"/>
</dbReference>
<accession>A0ABW2PWX3</accession>
<dbReference type="CDD" id="cd00130">
    <property type="entry name" value="PAS"/>
    <property type="match status" value="1"/>
</dbReference>
<keyword evidence="3" id="KW-0067">ATP-binding</keyword>
<dbReference type="Gene3D" id="3.30.450.20">
    <property type="entry name" value="PAS domain"/>
    <property type="match status" value="1"/>
</dbReference>
<evidence type="ECO:0000256" key="4">
    <source>
        <dbReference type="ARBA" id="ARBA00029500"/>
    </source>
</evidence>
<evidence type="ECO:0000256" key="5">
    <source>
        <dbReference type="SAM" id="Coils"/>
    </source>
</evidence>
<dbReference type="PROSITE" id="PS50045">
    <property type="entry name" value="SIGMA54_INTERACT_4"/>
    <property type="match status" value="1"/>
</dbReference>
<dbReference type="Pfam" id="PF00158">
    <property type="entry name" value="Sigma54_activat"/>
    <property type="match status" value="1"/>
</dbReference>
<feature type="coiled-coil region" evidence="5">
    <location>
        <begin position="114"/>
        <end position="148"/>
    </location>
</feature>
<reference evidence="10" key="1">
    <citation type="journal article" date="2019" name="Int. J. Syst. Evol. Microbiol.">
        <title>The Global Catalogue of Microorganisms (GCM) 10K type strain sequencing project: providing services to taxonomists for standard genome sequencing and annotation.</title>
        <authorList>
            <consortium name="The Broad Institute Genomics Platform"/>
            <consortium name="The Broad Institute Genome Sequencing Center for Infectious Disease"/>
            <person name="Wu L."/>
            <person name="Ma J."/>
        </authorList>
    </citation>
    <scope>NUCLEOTIDE SEQUENCE [LARGE SCALE GENOMIC DNA]</scope>
    <source>
        <strain evidence="10">CGMCC 1.16305</strain>
    </source>
</reference>
<dbReference type="CDD" id="cd00009">
    <property type="entry name" value="AAA"/>
    <property type="match status" value="1"/>
</dbReference>
<name>A0ABW2PWX3_9BACL</name>
<evidence type="ECO:0000256" key="2">
    <source>
        <dbReference type="ARBA" id="ARBA00022797"/>
    </source>
</evidence>
<dbReference type="Pfam" id="PF08448">
    <property type="entry name" value="PAS_4"/>
    <property type="match status" value="1"/>
</dbReference>
<dbReference type="SMART" id="SM00382">
    <property type="entry name" value="AAA"/>
    <property type="match status" value="1"/>
</dbReference>
<dbReference type="Pfam" id="PF25601">
    <property type="entry name" value="AAA_lid_14"/>
    <property type="match status" value="1"/>
</dbReference>
<dbReference type="EMBL" id="JBHTCO010000017">
    <property type="protein sequence ID" value="MFC7393902.1"/>
    <property type="molecule type" value="Genomic_DNA"/>
</dbReference>
<keyword evidence="2" id="KW-0058">Aromatic hydrocarbons catabolism</keyword>
<dbReference type="Proteomes" id="UP001596505">
    <property type="component" value="Unassembled WGS sequence"/>
</dbReference>
<evidence type="ECO:0000259" key="6">
    <source>
        <dbReference type="PROSITE" id="PS50045"/>
    </source>
</evidence>
<dbReference type="InterPro" id="IPR030828">
    <property type="entry name" value="HTH_TyrR"/>
</dbReference>
<evidence type="ECO:0000259" key="7">
    <source>
        <dbReference type="PROSITE" id="PS50112"/>
    </source>
</evidence>